<evidence type="ECO:0000313" key="1">
    <source>
        <dbReference type="EMBL" id="ALA45113.1"/>
    </source>
</evidence>
<dbReference type="EMBL" id="KT321315">
    <property type="protein sequence ID" value="ALA45113.1"/>
    <property type="molecule type" value="Genomic_DNA"/>
</dbReference>
<accession>A0A0K2FH70</accession>
<dbReference type="Proteomes" id="UP000225536">
    <property type="component" value="Segment"/>
</dbReference>
<proteinExistence type="predicted"/>
<organism evidence="1 2">
    <name type="scientific">Enterobacter phage phiEap-3</name>
    <dbReference type="NCBI Taxonomy" id="1682394"/>
    <lineage>
        <taxon>Viruses</taxon>
        <taxon>Duplodnaviria</taxon>
        <taxon>Heunggongvirae</taxon>
        <taxon>Uroviricota</taxon>
        <taxon>Caudoviricetes</taxon>
        <taxon>Pantevenvirales</taxon>
        <taxon>Straboviridae</taxon>
        <taxon>Slopekvirus</taxon>
        <taxon>Slopekvirus eap3</taxon>
    </lineage>
</organism>
<protein>
    <submittedName>
        <fullName evidence="1">Uncharacterized protein</fullName>
    </submittedName>
</protein>
<gene>
    <name evidence="1" type="ORF">ADS69_00008</name>
</gene>
<reference evidence="1 2" key="1">
    <citation type="submission" date="2015-07" db="EMBL/GenBank/DDBJ databases">
        <title>Enterobacter aerogenes phage phiEap-3.</title>
        <authorList>
            <person name="Zhao X."/>
        </authorList>
    </citation>
    <scope>NUCLEOTIDE SEQUENCE [LARGE SCALE GENOMIC DNA]</scope>
</reference>
<keyword evidence="2" id="KW-1185">Reference proteome</keyword>
<name>A0A0K2FH70_9CAUD</name>
<sequence>MNLYKENDLYVPEIGQLTYHSMLAGYGKDFDFVASIKRHLERSGGLSIPRKIHYVCKEGVFLNGVPHVIPFNVFENYFTSLETVLRNAMDTTSENTATREETAIVLDKFFETAHKVKKRTKSDVVHHLSAEVGEISECLIQPQRGGNIVEESIDAIVCALDVIYLELGTTHGRHEIAKIINEMLDEKLDKWYRTCKP</sequence>
<evidence type="ECO:0000313" key="2">
    <source>
        <dbReference type="Proteomes" id="UP000225536"/>
    </source>
</evidence>